<dbReference type="GO" id="GO:0005634">
    <property type="term" value="C:nucleus"/>
    <property type="evidence" value="ECO:0007669"/>
    <property type="project" value="UniProtKB-SubCell"/>
</dbReference>
<feature type="compositionally biased region" description="Basic and acidic residues" evidence="3">
    <location>
        <begin position="5417"/>
        <end position="5429"/>
    </location>
</feature>
<feature type="region of interest" description="Disordered" evidence="3">
    <location>
        <begin position="637"/>
        <end position="656"/>
    </location>
</feature>
<dbReference type="GO" id="GO:0043484">
    <property type="term" value="P:regulation of RNA splicing"/>
    <property type="evidence" value="ECO:0007669"/>
    <property type="project" value="TreeGrafter"/>
</dbReference>
<dbReference type="PANTHER" id="PTHR23348">
    <property type="entry name" value="PERIAXIN/AHNAK"/>
    <property type="match status" value="1"/>
</dbReference>
<feature type="compositionally biased region" description="Basic and acidic residues" evidence="3">
    <location>
        <begin position="6624"/>
        <end position="6650"/>
    </location>
</feature>
<organism evidence="5 6">
    <name type="scientific">Hirundo rustica rustica</name>
    <dbReference type="NCBI Taxonomy" id="333673"/>
    <lineage>
        <taxon>Eukaryota</taxon>
        <taxon>Metazoa</taxon>
        <taxon>Chordata</taxon>
        <taxon>Craniata</taxon>
        <taxon>Vertebrata</taxon>
        <taxon>Euteleostomi</taxon>
        <taxon>Archelosauria</taxon>
        <taxon>Archosauria</taxon>
        <taxon>Dinosauria</taxon>
        <taxon>Saurischia</taxon>
        <taxon>Theropoda</taxon>
        <taxon>Coelurosauria</taxon>
        <taxon>Aves</taxon>
        <taxon>Neognathae</taxon>
        <taxon>Neoaves</taxon>
        <taxon>Telluraves</taxon>
        <taxon>Australaves</taxon>
        <taxon>Passeriformes</taxon>
        <taxon>Sylvioidea</taxon>
        <taxon>Hirundinidae</taxon>
        <taxon>Hirundo</taxon>
    </lineage>
</organism>
<evidence type="ECO:0000313" key="6">
    <source>
        <dbReference type="Proteomes" id="UP000269221"/>
    </source>
</evidence>
<feature type="region of interest" description="Disordered" evidence="3">
    <location>
        <begin position="4140"/>
        <end position="4159"/>
    </location>
</feature>
<keyword evidence="2" id="KW-0539">Nucleus</keyword>
<feature type="region of interest" description="Disordered" evidence="3">
    <location>
        <begin position="5455"/>
        <end position="5554"/>
    </location>
</feature>
<feature type="compositionally biased region" description="Basic and acidic residues" evidence="3">
    <location>
        <begin position="492"/>
        <end position="502"/>
    </location>
</feature>
<feature type="region of interest" description="Disordered" evidence="3">
    <location>
        <begin position="6619"/>
        <end position="6650"/>
    </location>
</feature>
<evidence type="ECO:0000259" key="4">
    <source>
        <dbReference type="PROSITE" id="PS50106"/>
    </source>
</evidence>
<dbReference type="Proteomes" id="UP000269221">
    <property type="component" value="Unassembled WGS sequence"/>
</dbReference>
<dbReference type="SUPFAM" id="SSF50156">
    <property type="entry name" value="PDZ domain-like"/>
    <property type="match status" value="1"/>
</dbReference>
<dbReference type="EMBL" id="QRBI01000152">
    <property type="protein sequence ID" value="RMB98668.1"/>
    <property type="molecule type" value="Genomic_DNA"/>
</dbReference>
<dbReference type="SMART" id="SM00228">
    <property type="entry name" value="PDZ"/>
    <property type="match status" value="1"/>
</dbReference>
<comment type="subcellular location">
    <subcellularLocation>
        <location evidence="1">Nucleus</location>
    </subcellularLocation>
</comment>
<feature type="region of interest" description="Disordered" evidence="3">
    <location>
        <begin position="5189"/>
        <end position="5221"/>
    </location>
</feature>
<accession>A0A3M0JCU2</accession>
<dbReference type="InterPro" id="IPR052082">
    <property type="entry name" value="Myelin_sheath_structural"/>
</dbReference>
<feature type="region of interest" description="Disordered" evidence="3">
    <location>
        <begin position="95"/>
        <end position="163"/>
    </location>
</feature>
<keyword evidence="6" id="KW-1185">Reference proteome</keyword>
<feature type="compositionally biased region" description="Basic and acidic residues" evidence="3">
    <location>
        <begin position="6479"/>
        <end position="6493"/>
    </location>
</feature>
<feature type="compositionally biased region" description="Basic and acidic residues" evidence="3">
    <location>
        <begin position="5501"/>
        <end position="5513"/>
    </location>
</feature>
<reference evidence="5 6" key="1">
    <citation type="submission" date="2018-07" db="EMBL/GenBank/DDBJ databases">
        <title>A high quality draft genome assembly of the barn swallow (H. rustica rustica).</title>
        <authorList>
            <person name="Formenti G."/>
            <person name="Chiara M."/>
            <person name="Poveda L."/>
            <person name="Francoijs K.-J."/>
            <person name="Bonisoli-Alquati A."/>
            <person name="Canova L."/>
            <person name="Gianfranceschi L."/>
            <person name="Horner D.S."/>
            <person name="Saino N."/>
        </authorList>
    </citation>
    <scope>NUCLEOTIDE SEQUENCE [LARGE SCALE GENOMIC DNA]</scope>
    <source>
        <strain evidence="5">Chelidonia</strain>
        <tissue evidence="5">Blood</tissue>
    </source>
</reference>
<feature type="region of interest" description="Disordered" evidence="3">
    <location>
        <begin position="6479"/>
        <end position="6604"/>
    </location>
</feature>
<feature type="region of interest" description="Disordered" evidence="3">
    <location>
        <begin position="5070"/>
        <end position="5098"/>
    </location>
</feature>
<feature type="compositionally biased region" description="Basic and acidic residues" evidence="3">
    <location>
        <begin position="314"/>
        <end position="323"/>
    </location>
</feature>
<sequence>MEVTLKTEVEAGASGFSVKGGGNEGIFIKKVLKESPASKIFSLREGDQLLSATIFFDNIKYEDALKILQYSEPYRVQFSLKRKIAVQEDLEHSAAQHKKERIGQEKELSESIPEETLQVSGKAISEEDKETLIVSQRDISPTSTDTESQYPQEVHTKEKKGSQRKLKFPSIGFRMHRSKLEPQEKQKKEIKTTLISEREKICKDDISLENPEVLTVEYTTSSSYEIKIGEGHETLTEDLKEMKNGIPSHVKQCPEVETSIKKDKEATSKFSEIKVPDITTEIPEPCLDTAELKVSPAKKSPQASSKSRRKKQKGTADKKDRESGINIDLMGHAAKGSVQVKGLEIGTAKAELQTSDTLETGEKQAEDVTQILNIQKINYGMSVSTRKETETDTTEQGGDVPQSVRERTVDMTSEDNTNFSVKTLKRDAESEVSTWKIQMPSFKLAKTSKTDMKITTDESREDIQDRVKKEIEKDGMPKNDKALKTEPGINTGEKDTEEKESKFRLPKLKFPTFTWSTTKEERVQAEAQIGEREVQVKTLENAEGFQASGKIEEITVPSDEMQIGTSKGKTGKTVISKTNIETNKREFSKETKEGIMEITTSDVKAPKVDISLPSVDVALPQASVDLQAPEATLSLEGDAKVPEKEPAKTKDGKFKMPKFGMPSFGWSSSREAKGTVAAEVDVSLKEPEVTVPSPAAEVDVTLPSADIQVPGVEAAVETAAGAAEGEKGRFKMPDVKMPSVKLPKVKAPHAQVSLPKAEVSLAKGQEGEVALQGPEAEASLEVAAGKAEGGGMKIHMPKVKVPSVVFSKPTLKAPKLDADVSLPQAELKAADADVSIAAPDVKLPSVEGSLELQAPDIDLKAPSAEGKLELEGTGLKGKLKMPKFDKPKFAVSSPKAEVPAAEVSLPSAEVDLPSAAVTAAVEGSALGLKADVPGAKTEGAGWKLEKPSLKMPKADIKAPKVDISLPSVDVALPQASVDLQAPEATLSLEGDAKVPEKEPAKTKDGKFKMPKFGMPSFGWSSSREAKGTVAAEVDVSLKEPEVTVPSPAAEVDVTLPSADIQVPGVEAAVETATGTAEGEKGRFKMPDVKMPSVKLPKVKAPHAQVSLPKAEVSLAKGQEGEVALQGPEAEASLEVAAGKAEGGGMKIHMPKVKVPSVVFSKPTLKAPKLDADVSLPQAELKAADADVSIAAPDVKLPSVEGSLELQAPDIDLKAPSAEGKLELEGTGLKGKLKMPKFDKPKFAVSSPKAEVPAAEVSLPSAEVDLPSAAVTAAVEGSALGLKADVPGAKTEGAGWKLEKPSLKMPKADIKAPKVDISLPSVDVALPQASVDLQAPEATLSLEGDAKVPEKEPAKTKDGKFKMPKFGMPSFGWSSSREAKGTVAAEVDVSLKEPEVTVPSPAAEVDVTLPSADIQVPGVEAAVETAAGAAEGEKGRFKMPDVKMPSVKLPKVKAPHAQVSLPKAEVSLAKGQEGEVALQGPEAEASLEVAAGKAEGGGMKIHMPKVKVPSVVFSKPTLKAPKLDADVSLPQAELKAADADVSIAAPDVKLPSVEGSLELQAPDIDLKAPSAEGKLELEGTGLKGKLKMPKFDKPKFAVSSPKAEVPAAEVSLPSAEVDLPSAAVTAAVEGSALGLKADVPGAKTEGAGWKLEKPSLKMPKADIKAPKVDISLPSVDVALPQASVDLQAPEATLSLEGDAKVPEKEPAKTKDGKFKMPKFGMPSFGWSSSREAKGTVAAEVDVSLKEPEVTVPSPAAEVDVTLPSADIQVPGVEAAVETATGTAEGEKGRFKMPDVKMPSVKLPKVKAPHAQVSLPKAEVSLAKGQEGEVALQGPEAEASLEVAAGKAEGGGMKIHMPKVKVPSVVFSKPTLKAPKLDADVSLPQAELKAADADVSIAAPDVKLPSVEGSLELQAPDIDLKAPSAEGKLELEGTGLKGKLKMPKFDKPKFAVSSPKAEVPAAEVSLPSAEVDLPSAAVTAAVEGSALGLKADVPGAKTEGAGWKLEKPSLKMPKADIKAPKVDISLPSVDVALPQASVDLQAPEATLSLEGDAKVPEKEPAKTKDGKFKMPKFGMPSFGWSSSREAKGTVAAEVDVSLKEPEVTVPSPAAEVDVTLPSADIQVPGVEAAVETATGTAEGEKGRFKMPDVKMPSVKLPKVKAPHAQVSLPKAEVSLAKGQEGEVALQGPEAEASLEVAAGKAEGGGMKIHMPKVKVPSVVFSKPTLKAPKLDADVSLPQAELKAADADVSIAAPDVKLPSVEGSLELQAPDIDLKAPSAEGKLELEGTGLKGKLKMPKFDKPKFAVSSPKAEVPAAEVSLPSAEVDLPSAAVTAAVEGSALGLKADVPGAKTEGAGWKLEKPSLKMPKADIKAPKVDISLPSVDVALPQASVDLQAPEATLSLEGDAKVPEKEPAKTKDGKFKMPKFGMPSFGWSSSREAKGTVAAEVDVSLKEPEVTVPSPAAEVDVTLPSADIQVPGVEAAVETATGTAEGEKGRFKMPDVKMPSVKLPKVKAPHAQVSLPKAEVSLAKGQEGEVALQGPEAEASLEVAAGKAEGGGMKIHMPKVKVPSVVFSKPTLKAPKLDADVSLPQAELKAADADVSIAAPDVKLPSVEGSLELQAPDIDLKAPSAKGKLELEGTGLKGKLKMPKFDKPKFAVSSPKAEVPAAEVSLPSAEVDLPSAAVTAAVEGSALGLKADVPGAKTEGAGWKLEKPSLKMPKADIKAPKVDISLPSVDVALPQASVDLQAPEATLSLEGDAKVPEKEPAKTKDGKFKMPKFGMPSFGWSSSREAKGTVAAEVDVSLKEPEVTVPSPAAEVDVTLPSADIQVPGVEAAVETATGTAEGEKGRFKMPDVKMPSVKLPKVKAPHAQVSLPKAEVSLAKGQEGEVALQGPEAEASLEVAAGKAEGGGMKIHMPKVKVPSVVFSKPTLKAPKLDADVSLPQAELKAADADVSIAAPDVKLPSVEGSLELQAPDIDLKAPSAEGKLELEGTGLKGKLKMPKFDKPKFAVSSPKAEVPAAEVSLPSAEVDLPSAAVTAAVEGSALGLKADVPGAKTEGAGWKLEKPSLKMPKADIKAPKVDISLPSVDVALPQASVDLQAPEATLSLEGDAKVPEKEPAKTKDGKFKMPKFGMPSFGWSSSREAKGTVAAEVDVSLKEPEVTVPSPAAEVDVTLPSADIQVPGVEAAVETATGTAEGEKGRFKMPDVKMPSVKLPKVKAPHAQVSLPKAEVSLAKGQEGEVALQGPEAEASLEVAAGKAEGGGMKIHMPKVKVPSVVFSKPTLKAPKLDADVSLPQAELKAADADVSIAAPDVKLPSVEGSLELQAPDIDLKAPSAEGKLELEGTGLKGKLKMPKFDKPKFAVSSPKAEVPAAEVSLPSAEVDLPSAAVTAAVEGSALGLKADVPGAKTEGAGWKLEKPSLKMPKADIKAPKVDISLPSVDVALPQASVDLQAPEATLSLEGDAKVPEKEPAKTKDGKFKMPKFGMPSFGWSSSREAKGTVAAEVDVSLKEPEVTVPSPAAEVDVTLPSADIQVPGVEAAVETATGTAEGEKGRFKMPDVKMPSVKLPKVKAPHAQVSLTKAEVSLAKGQEGEVALQGPEAEASLEVAAGKAEGGGMKIHMPKVKVPSVVFSKPTLKAPKLDADVSLPQAELKAADADVSIAAPDVKLPSVEGSLELQAPDIDLKAPSAEGKLELEGTGLKGKLKMPKFDKPKFAVSSPKAEVPAAEVSLPSAEVDLPSAAVTAAVEGSALGLKADVPGAKTEGAGWKLEKPSLKMPKADIKAPKVDISLPSVDVALPQASVDLQAPEATLSLEGDAKVPEKEPAKTKDGKFKMPKFGMPSFGWSSSREAKGTVAAEVDVSLKEPEVTVPSPAAEVDVTLPSADIQVPGVEAAVETATGTAEGEKGRFKMPDVKMPSVKLPKVKAPHAQVSLTKAEVSLAKGQEGEVALQGPEAEASLEVAAGKAEGGGMKIHMPKVKVPSVVFSKPTLKAPKLDADVSLPQAELKAADADVSIAAPDVKLPSVEGSLELQAPDIDLKAPSAEGKLELEGTGLKGKLKMPKFDKPKFAVSSPKAEVPAAEADVPGAKTEGAGWKLEKPSLKMPKADIKAPKVDISLPSVDVALPQASVDLQAPEATLSLEGDAKVPEKEPAKTKDGKFKMPKFGMPSFGWSSSREAKGTVAAEVDVSLKEPEVTVPSPAAEVDVTLPSADIQVPGVEAAVETATGTAEGEKGRFKMPDVKMPSVKLPKVKAPHAQVSLPKAEVSLAKGQEGEVALQGPEAEASLEVAAGKAEGGGMKIHMPKVKVPSVVFSKPTLKAPKLDADVSLPQAELKAADADVSIAAPDVKLPSVEGSLELQAPDIDLKAPSAEGKLELEGTGLKGKLKMPKFDKPKFAVSSPKAEVPAAEVSLPSAEVDLPSAAVTAAVEGSALGLKADVPGAKTEGAGWKLEKPSLKMPKADIKAPKVDISLPSVDVALPQASVDLQAPEATLSLEGDAKVPEKEPAKTKDGKFKMPKFGMPSFGWSSSREAKGTVAAEVDVSLKEPEVTVPSPAAEVDVTLPSADIQVPGVEAAVETAAGTAEGEKGRFKMPDVKMPSVKLPKVKAPHAQVSLPKAEVSLAKGQEGEVALQGPEAEASLEVAAGKAEGGGMKIHMPKVKVPSVVFSKPTLKAPKLDADVSLPQAELKAADADVSIAAPDVKLPSVEGSLELQAPDIDLKAPSAEGKLELEGTGLKGKLKMPKFDKPKFAVSSPKAEVPAAEVSLPSAEVDLPSAAVTAAVEGSALGLKADVPGAKTEGAGWKLEKPSLKMPKADIKAPKVDISLPSVDVALPQASVDLQAPEATLSLEGDAKVPEKEPAKTKDGKFKMPKFGMPSFGWSSSREAKGTVAAEVDVSLKEPEVTVPSAAAEMDMTFPDSKLQTPSSDVPLDSSSFKEEEIGETSSLPCECVGSKPLLDVQGESVSKSAKFRVPSIGFSKAELTSSKIDQESSLQKGDITLTKYQIKLSESQSKPASLAELNLSDFEILSEDGSEEQGGFKLEGKTSSAEISLVDTEVTVKIPKFRKPKFRIRSKGKAPEGDVVNVGSEISRGGITSDMTDPDIEKPARISDAQLGVKLHKPSFEVVLDAPTVDPNSPMEITLPKLEAEIHGPDLECKAEQEVVTGEKGTEEKENKFKSSKFKLPSFRWSPKKEAIAPSHVEEHVEGPTLSTLSGDMGSELTFPTPENHYLHEECDTTEKDGEKAKTKKSQFSMPKISFPKIKGQKVQVSLTTLETDVSETKQKKEGVSVQKSEKESSGEGVGLGIKVPKVTVPTLEFSKPEAKAPKTEMDISMPTGDVTVSTCEEDELTLKSAAASASLSMSDIKMIPERSLEVKSPDISVERTTGEIAVGDVEIKAEGSEGKTKMPKFQMPKVGITLSKGKGSEKDVGQSKSEVKVPQLKATVEISDIAVETPDLEVECGTESETYSAEAKITKTDSKASEADVHLPSADISIPKTDNDIQESDATVKIKGEIKQDGDGDGEEKEGHFKMPKFKLPSFSWSPKKEASVKPDSGANLEDQKHAVMSSRIDTEVKGTATYDQGSGPDLDLEISAGKVEQKSPLKKPQFVMPKISLSKIKVPKSQSHSPKVEANATLSKTEIEVEDSIKIPDIEKSHPEGTEEGAQISIKLADTMIHTLEFSKVETEASKTEITVSSAKTDASLAPSEGSFQPVDLKISSTNEGNIQKTGIKLPKGEASVDLKSPDIVTESSSVMDGSKVKLEGPEGKIKVPKFQKTKFGISLTKGKVAETEISSPKREAELPQLKMTNEIADIAVGVPASELTSDMSDPGVVDGKIKTPQALMGGIEDAKVDISTQSVSKPKTEGVMESLEEKEIKLKEHEIKAEEVQTEEHQGWFKMPKFRIPTFGRSSLKEKKSDAGIESSMEKAQATIPSAKVETETSIPGNTFSLPHAVAEITIGKDGIQKLGDSVESSDVSLPKMEGNISLSTEGTDRVNIPKTETYADIVKRSVEEHTSEITVSAAELSKSYPSASETDKDKSSANRFLEHKGKSQDIKVPNLESSMKLETSGVGCKPSSAEITLDATQKKGEVSLSKEELDIQNKEAVIKKGKIKGKVKITGKDSEESQLKRTACEWSTTKGSEGGTYVTAKLEDLKVEVPTVKTDVKITTVDPEMKFQVKSVEKNVSAGVEVQVEDRAETSKIKAYKFKIPKFGMLHSEIKGFEDDTVSPKSEADSAPKSKRGTAEMQLQKPEGSVGLENQALDHIEASTRITGETVDQTQGVPEVSVRIPKLKIPRFTFRTLPIEADVLLSKVVTDPKGSSTDIEIVKVQASSVSPEETPRALEGGIQKAKSKILTLTEPDIKTAQMTATIESSLSSAGQDIHWSYIEGQEVSEKVKPEHVAIERCEIYTTEILKESEILSSEVKTAALGFSLLKAKLPESHSDLDVLVQQPSPTGDASVRKPTGAGESFGVAAQRTGSAELKLRDKPYRESEESREKVSLTKTSAAEVKCSSKLEESFPDKSPEGIIADPLSKDEDVVEAVEGEEKGITNEKEKTDNKRSPGRFKFWLPSIGFSSSGDETSTDAKPEIKKSVPEDVKPADTSDDSSKQAEKTGWFRFPKLGFTSPSKKAKSVDKEEVGHKEGRLSDEDSPTDKPDVFFDAQESLSPKEVGEGEKAEIDGASSIVTSSARTELILWRKKKIVNLILLEKQPNECCMFSILNENKIIHMYRRECFPNFLLTEN</sequence>
<feature type="compositionally biased region" description="Basic and acidic residues" evidence="3">
    <location>
        <begin position="6027"/>
        <end position="6047"/>
    </location>
</feature>
<dbReference type="InterPro" id="IPR001478">
    <property type="entry name" value="PDZ"/>
</dbReference>
<feature type="region of interest" description="Disordered" evidence="3">
    <location>
        <begin position="5272"/>
        <end position="5298"/>
    </location>
</feature>
<comment type="caution">
    <text evidence="5">The sequence shown here is derived from an EMBL/GenBank/DDBJ whole genome shotgun (WGS) entry which is preliminary data.</text>
</comment>
<feature type="region of interest" description="Disordered" evidence="3">
    <location>
        <begin position="6216"/>
        <end position="6245"/>
    </location>
</feature>
<feature type="compositionally biased region" description="Basic and acidic residues" evidence="3">
    <location>
        <begin position="6504"/>
        <end position="6517"/>
    </location>
</feature>
<feature type="compositionally biased region" description="Basic and acidic residues" evidence="3">
    <location>
        <begin position="5467"/>
        <end position="5480"/>
    </location>
</feature>
<dbReference type="OrthoDB" id="447516at2759"/>
<dbReference type="Gene3D" id="2.30.42.10">
    <property type="match status" value="1"/>
</dbReference>
<proteinExistence type="predicted"/>
<evidence type="ECO:0000313" key="5">
    <source>
        <dbReference type="EMBL" id="RMB98668.1"/>
    </source>
</evidence>
<feature type="compositionally biased region" description="Basic and acidic residues" evidence="3">
    <location>
        <begin position="6537"/>
        <end position="6553"/>
    </location>
</feature>
<evidence type="ECO:0000256" key="2">
    <source>
        <dbReference type="ARBA" id="ARBA00023242"/>
    </source>
</evidence>
<name>A0A3M0JCU2_HIRRU</name>
<protein>
    <recommendedName>
        <fullName evidence="4">PDZ domain-containing protein</fullName>
    </recommendedName>
</protein>
<feature type="domain" description="PDZ" evidence="4">
    <location>
        <begin position="2"/>
        <end position="69"/>
    </location>
</feature>
<dbReference type="PROSITE" id="PS50106">
    <property type="entry name" value="PDZ"/>
    <property type="match status" value="1"/>
</dbReference>
<evidence type="ECO:0000256" key="1">
    <source>
        <dbReference type="ARBA" id="ARBA00004123"/>
    </source>
</evidence>
<dbReference type="PANTHER" id="PTHR23348:SF16">
    <property type="entry name" value="LEUCINE RICH REPEAT FAMILY PROTEIN"/>
    <property type="match status" value="1"/>
</dbReference>
<feature type="compositionally biased region" description="Basic and acidic residues" evidence="3">
    <location>
        <begin position="5273"/>
        <end position="5292"/>
    </location>
</feature>
<feature type="compositionally biased region" description="Basic and acidic residues" evidence="3">
    <location>
        <begin position="637"/>
        <end position="654"/>
    </location>
</feature>
<feature type="compositionally biased region" description="Polar residues" evidence="3">
    <location>
        <begin position="133"/>
        <end position="151"/>
    </location>
</feature>
<feature type="region of interest" description="Disordered" evidence="3">
    <location>
        <begin position="287"/>
        <end position="326"/>
    </location>
</feature>
<feature type="region of interest" description="Disordered" evidence="3">
    <location>
        <begin position="5313"/>
        <end position="5332"/>
    </location>
</feature>
<feature type="compositionally biased region" description="Low complexity" evidence="3">
    <location>
        <begin position="295"/>
        <end position="305"/>
    </location>
</feature>
<gene>
    <name evidence="5" type="ORF">DUI87_24886</name>
</gene>
<feature type="compositionally biased region" description="Basic and acidic residues" evidence="3">
    <location>
        <begin position="6576"/>
        <end position="6604"/>
    </location>
</feature>
<feature type="region of interest" description="Disordered" evidence="3">
    <location>
        <begin position="477"/>
        <end position="502"/>
    </location>
</feature>
<dbReference type="InterPro" id="IPR036034">
    <property type="entry name" value="PDZ_sf"/>
</dbReference>
<dbReference type="GO" id="GO:0043034">
    <property type="term" value="C:costamere"/>
    <property type="evidence" value="ECO:0007669"/>
    <property type="project" value="TreeGrafter"/>
</dbReference>
<dbReference type="STRING" id="333673.A0A3M0JCU2"/>
<feature type="compositionally biased region" description="Basic and acidic residues" evidence="3">
    <location>
        <begin position="5313"/>
        <end position="5324"/>
    </location>
</feature>
<feature type="compositionally biased region" description="Basic and acidic residues" evidence="3">
    <location>
        <begin position="5189"/>
        <end position="5200"/>
    </location>
</feature>
<evidence type="ECO:0000256" key="3">
    <source>
        <dbReference type="SAM" id="MobiDB-lite"/>
    </source>
</evidence>
<feature type="region of interest" description="Disordered" evidence="3">
    <location>
        <begin position="6441"/>
        <end position="6461"/>
    </location>
</feature>
<feature type="region of interest" description="Disordered" evidence="3">
    <location>
        <begin position="5394"/>
        <end position="5429"/>
    </location>
</feature>
<feature type="compositionally biased region" description="Basic and acidic residues" evidence="3">
    <location>
        <begin position="4140"/>
        <end position="4157"/>
    </location>
</feature>
<feature type="region of interest" description="Disordered" evidence="3">
    <location>
        <begin position="6015"/>
        <end position="6070"/>
    </location>
</feature>